<dbReference type="SMART" id="SM00220">
    <property type="entry name" value="S_TKc"/>
    <property type="match status" value="1"/>
</dbReference>
<dbReference type="Proteomes" id="UP001620626">
    <property type="component" value="Unassembled WGS sequence"/>
</dbReference>
<dbReference type="PROSITE" id="PS50011">
    <property type="entry name" value="PROTEIN_KINASE_DOM"/>
    <property type="match status" value="1"/>
</dbReference>
<dbReference type="Gene3D" id="1.10.510.10">
    <property type="entry name" value="Transferase(Phosphotransferase) domain 1"/>
    <property type="match status" value="1"/>
</dbReference>
<feature type="domain" description="Protein kinase" evidence="2">
    <location>
        <begin position="146"/>
        <end position="455"/>
    </location>
</feature>
<proteinExistence type="predicted"/>
<name>A0ABD2M5W0_9BILA</name>
<feature type="compositionally biased region" description="Basic and acidic residues" evidence="1">
    <location>
        <begin position="125"/>
        <end position="141"/>
    </location>
</feature>
<sequence>MVPFEYIPTLWREEKGKEKTEENGNIEEKGEEKMEEKMEENGKMEEKGKGKEVKNGSGTNVMPIKVESPCPIKRNIDKFKESESPGSPIKKWIKEYGSPKRIYKHFEEKAKQKQEEKEEEERREEEEKQRAQREREEREQRKERILKAKVPLGKVNYGEIFNAFTGNEVKKLPKNKCVVVKICSLNFKNNIKVMGNLQKHVEKSKRKRIVEMIDYGEIGYFDKKQVIVMEKGDKSLSNELKKLKKIEAETLAKYGLDMALALRDFHQFAIHLDFKPGNLVYFTDEARSEETLKLIDFDGAHWFSPKKDGENADQTEEVEFGHITPIRYKSPEQFREEKLLSRKTDIWSFGVSLYEIMLFSKPNAIFHLILQNILSLYRGFTIIIDENIIDKKIVYNQKWLGESKRTIKEVLSFWDKYPREMRLITNVLQLKPDKRLSAKGIVQYLQGQCELGEFLSLENNDARKIVIFNEIKMENLEQLILKVDGKESELFMELQNVIKKQQELLAGKKELAKCDIKGTNFDE</sequence>
<dbReference type="InterPro" id="IPR011009">
    <property type="entry name" value="Kinase-like_dom_sf"/>
</dbReference>
<dbReference type="EMBL" id="JBICBT010000121">
    <property type="protein sequence ID" value="KAL3122879.1"/>
    <property type="molecule type" value="Genomic_DNA"/>
</dbReference>
<organism evidence="3 4">
    <name type="scientific">Heterodera trifolii</name>
    <dbReference type="NCBI Taxonomy" id="157864"/>
    <lineage>
        <taxon>Eukaryota</taxon>
        <taxon>Metazoa</taxon>
        <taxon>Ecdysozoa</taxon>
        <taxon>Nematoda</taxon>
        <taxon>Chromadorea</taxon>
        <taxon>Rhabditida</taxon>
        <taxon>Tylenchina</taxon>
        <taxon>Tylenchomorpha</taxon>
        <taxon>Tylenchoidea</taxon>
        <taxon>Heteroderidae</taxon>
        <taxon>Heteroderinae</taxon>
        <taxon>Heterodera</taxon>
    </lineage>
</organism>
<feature type="region of interest" description="Disordered" evidence="1">
    <location>
        <begin position="1"/>
        <end position="92"/>
    </location>
</feature>
<protein>
    <recommendedName>
        <fullName evidence="2">Protein kinase domain-containing protein</fullName>
    </recommendedName>
</protein>
<dbReference type="PANTHER" id="PTHR44167">
    <property type="entry name" value="OVARIAN-SPECIFIC SERINE/THREONINE-PROTEIN KINASE LOK-RELATED"/>
    <property type="match status" value="1"/>
</dbReference>
<dbReference type="InterPro" id="IPR000719">
    <property type="entry name" value="Prot_kinase_dom"/>
</dbReference>
<dbReference type="SUPFAM" id="SSF56112">
    <property type="entry name" value="Protein kinase-like (PK-like)"/>
    <property type="match status" value="1"/>
</dbReference>
<gene>
    <name evidence="3" type="ORF">niasHT_008791</name>
</gene>
<evidence type="ECO:0000313" key="4">
    <source>
        <dbReference type="Proteomes" id="UP001620626"/>
    </source>
</evidence>
<evidence type="ECO:0000313" key="3">
    <source>
        <dbReference type="EMBL" id="KAL3122879.1"/>
    </source>
</evidence>
<dbReference type="PANTHER" id="PTHR44167:SF24">
    <property type="entry name" value="SERINE_THREONINE-PROTEIN KINASE CHK2"/>
    <property type="match status" value="1"/>
</dbReference>
<dbReference type="AlphaFoldDB" id="A0ABD2M5W0"/>
<evidence type="ECO:0000259" key="2">
    <source>
        <dbReference type="PROSITE" id="PS50011"/>
    </source>
</evidence>
<feature type="region of interest" description="Disordered" evidence="1">
    <location>
        <begin position="108"/>
        <end position="141"/>
    </location>
</feature>
<comment type="caution">
    <text evidence="3">The sequence shown here is derived from an EMBL/GenBank/DDBJ whole genome shotgun (WGS) entry which is preliminary data.</text>
</comment>
<keyword evidence="4" id="KW-1185">Reference proteome</keyword>
<accession>A0ABD2M5W0</accession>
<feature type="compositionally biased region" description="Basic and acidic residues" evidence="1">
    <location>
        <begin position="74"/>
        <end position="83"/>
    </location>
</feature>
<feature type="compositionally biased region" description="Basic and acidic residues" evidence="1">
    <location>
        <begin position="11"/>
        <end position="54"/>
    </location>
</feature>
<evidence type="ECO:0000256" key="1">
    <source>
        <dbReference type="SAM" id="MobiDB-lite"/>
    </source>
</evidence>
<dbReference type="Pfam" id="PF00069">
    <property type="entry name" value="Pkinase"/>
    <property type="match status" value="1"/>
</dbReference>
<reference evidence="3 4" key="1">
    <citation type="submission" date="2024-10" db="EMBL/GenBank/DDBJ databases">
        <authorList>
            <person name="Kim D."/>
        </authorList>
    </citation>
    <scope>NUCLEOTIDE SEQUENCE [LARGE SCALE GENOMIC DNA]</scope>
    <source>
        <strain evidence="3">BH-2024</strain>
    </source>
</reference>